<dbReference type="Pfam" id="PF00436">
    <property type="entry name" value="SSB"/>
    <property type="match status" value="1"/>
</dbReference>
<dbReference type="PANTHER" id="PTHR10302">
    <property type="entry name" value="SINGLE-STRANDED DNA-BINDING PROTEIN"/>
    <property type="match status" value="1"/>
</dbReference>
<organism evidence="5 6">
    <name type="scientific">Terrybacteria sp. (strain RIFCSPHIGHO2_01_FULL_58_15)</name>
    <dbReference type="NCBI Taxonomy" id="1802363"/>
    <lineage>
        <taxon>Bacteria</taxon>
        <taxon>Candidatus Terryibacteriota</taxon>
    </lineage>
</organism>
<dbReference type="HAMAP" id="MF_00984">
    <property type="entry name" value="SSB"/>
    <property type="match status" value="1"/>
</dbReference>
<evidence type="ECO:0000313" key="5">
    <source>
        <dbReference type="EMBL" id="OHA48347.1"/>
    </source>
</evidence>
<gene>
    <name evidence="5" type="ORF">A2682_02830</name>
</gene>
<dbReference type="GO" id="GO:0003697">
    <property type="term" value="F:single-stranded DNA binding"/>
    <property type="evidence" value="ECO:0007669"/>
    <property type="project" value="UniProtKB-UniRule"/>
</dbReference>
<evidence type="ECO:0000313" key="6">
    <source>
        <dbReference type="Proteomes" id="UP000178690"/>
    </source>
</evidence>
<dbReference type="PIRSF" id="PIRSF002070">
    <property type="entry name" value="SSB"/>
    <property type="match status" value="1"/>
</dbReference>
<dbReference type="PROSITE" id="PS50935">
    <property type="entry name" value="SSB"/>
    <property type="match status" value="1"/>
</dbReference>
<comment type="subunit">
    <text evidence="2">Homotetramer.</text>
</comment>
<dbReference type="STRING" id="1802363.A2682_02830"/>
<dbReference type="NCBIfam" id="TIGR00621">
    <property type="entry name" value="ssb"/>
    <property type="match status" value="1"/>
</dbReference>
<comment type="caution">
    <text evidence="5">The sequence shown here is derived from an EMBL/GenBank/DDBJ whole genome shotgun (WGS) entry which is preliminary data.</text>
</comment>
<evidence type="ECO:0000256" key="3">
    <source>
        <dbReference type="PIRNR" id="PIRNR002070"/>
    </source>
</evidence>
<dbReference type="AlphaFoldDB" id="A0A1G2PJ77"/>
<dbReference type="EMBL" id="MHST01000021">
    <property type="protein sequence ID" value="OHA48347.1"/>
    <property type="molecule type" value="Genomic_DNA"/>
</dbReference>
<name>A0A1G2PJ77_TERXR</name>
<dbReference type="PANTHER" id="PTHR10302:SF27">
    <property type="entry name" value="SINGLE-STRANDED DNA-BINDING PROTEIN"/>
    <property type="match status" value="1"/>
</dbReference>
<feature type="compositionally biased region" description="Basic and acidic residues" evidence="4">
    <location>
        <begin position="149"/>
        <end position="158"/>
    </location>
</feature>
<evidence type="ECO:0000256" key="2">
    <source>
        <dbReference type="HAMAP-Rule" id="MF_00984"/>
    </source>
</evidence>
<dbReference type="InterPro" id="IPR000424">
    <property type="entry name" value="Primosome_PriB/ssb"/>
</dbReference>
<feature type="region of interest" description="Disordered" evidence="4">
    <location>
        <begin position="102"/>
        <end position="164"/>
    </location>
</feature>
<dbReference type="Proteomes" id="UP000178690">
    <property type="component" value="Unassembled WGS sequence"/>
</dbReference>
<sequence>MNVNKVFLLGNVVADPEARMTASGIPVVNLRLATNRVFKDKSGQRQEQTEFHRVVVWGRQAEIAREYLRRGRMVFIEGRLQTRSWEDKSGQKRWQTEVVAERLQLGPRPGAAPPGESRPAQEGETGKAGKQKDADDTIPVIDEDAPISLHDDEPKEVNPEEIPF</sequence>
<evidence type="ECO:0000256" key="4">
    <source>
        <dbReference type="SAM" id="MobiDB-lite"/>
    </source>
</evidence>
<protein>
    <recommendedName>
        <fullName evidence="2 3">Single-stranded DNA-binding protein</fullName>
        <shortName evidence="2">SSB</shortName>
    </recommendedName>
</protein>
<dbReference type="Gene3D" id="2.40.50.140">
    <property type="entry name" value="Nucleic acid-binding proteins"/>
    <property type="match status" value="1"/>
</dbReference>
<accession>A0A1G2PJ77</accession>
<reference evidence="5 6" key="1">
    <citation type="journal article" date="2016" name="Nat. Commun.">
        <title>Thousands of microbial genomes shed light on interconnected biogeochemical processes in an aquifer system.</title>
        <authorList>
            <person name="Anantharaman K."/>
            <person name="Brown C.T."/>
            <person name="Hug L.A."/>
            <person name="Sharon I."/>
            <person name="Castelle C.J."/>
            <person name="Probst A.J."/>
            <person name="Thomas B.C."/>
            <person name="Singh A."/>
            <person name="Wilkins M.J."/>
            <person name="Karaoz U."/>
            <person name="Brodie E.L."/>
            <person name="Williams K.H."/>
            <person name="Hubbard S.S."/>
            <person name="Banfield J.F."/>
        </authorList>
    </citation>
    <scope>NUCLEOTIDE SEQUENCE [LARGE SCALE GENOMIC DNA]</scope>
    <source>
        <strain evidence="6">RIFCSPHIGHO2_01_FULL_58_15</strain>
    </source>
</reference>
<dbReference type="InterPro" id="IPR011344">
    <property type="entry name" value="ssDNA-bd"/>
</dbReference>
<dbReference type="GO" id="GO:0009295">
    <property type="term" value="C:nucleoid"/>
    <property type="evidence" value="ECO:0007669"/>
    <property type="project" value="TreeGrafter"/>
</dbReference>
<dbReference type="SUPFAM" id="SSF50249">
    <property type="entry name" value="Nucleic acid-binding proteins"/>
    <property type="match status" value="1"/>
</dbReference>
<comment type="caution">
    <text evidence="2">Lacks conserved residue(s) required for the propagation of feature annotation.</text>
</comment>
<keyword evidence="1 2" id="KW-0238">DNA-binding</keyword>
<feature type="compositionally biased region" description="Basic and acidic residues" evidence="4">
    <location>
        <begin position="119"/>
        <end position="135"/>
    </location>
</feature>
<evidence type="ECO:0000256" key="1">
    <source>
        <dbReference type="ARBA" id="ARBA00023125"/>
    </source>
</evidence>
<dbReference type="InterPro" id="IPR012340">
    <property type="entry name" value="NA-bd_OB-fold"/>
</dbReference>
<dbReference type="CDD" id="cd04496">
    <property type="entry name" value="SSB_OBF"/>
    <property type="match status" value="1"/>
</dbReference>
<dbReference type="GO" id="GO:0006260">
    <property type="term" value="P:DNA replication"/>
    <property type="evidence" value="ECO:0007669"/>
    <property type="project" value="InterPro"/>
</dbReference>
<proteinExistence type="inferred from homology"/>